<dbReference type="Proteomes" id="UP000789396">
    <property type="component" value="Unassembled WGS sequence"/>
</dbReference>
<reference evidence="1" key="1">
    <citation type="submission" date="2021-06" db="EMBL/GenBank/DDBJ databases">
        <authorList>
            <person name="Kallberg Y."/>
            <person name="Tangrot J."/>
            <person name="Rosling A."/>
        </authorList>
    </citation>
    <scope>NUCLEOTIDE SEQUENCE</scope>
    <source>
        <strain evidence="1">IN212</strain>
    </source>
</reference>
<gene>
    <name evidence="1" type="ORF">RFULGI_LOCUS11109</name>
</gene>
<evidence type="ECO:0000313" key="1">
    <source>
        <dbReference type="EMBL" id="CAG8715316.1"/>
    </source>
</evidence>
<name>A0A9N9I048_9GLOM</name>
<proteinExistence type="predicted"/>
<evidence type="ECO:0000313" key="2">
    <source>
        <dbReference type="Proteomes" id="UP000789396"/>
    </source>
</evidence>
<accession>A0A9N9I048</accession>
<dbReference type="AlphaFoldDB" id="A0A9N9I048"/>
<keyword evidence="2" id="KW-1185">Reference proteome</keyword>
<comment type="caution">
    <text evidence="1">The sequence shown here is derived from an EMBL/GenBank/DDBJ whole genome shotgun (WGS) entry which is preliminary data.</text>
</comment>
<protein>
    <submittedName>
        <fullName evidence="1">7247_t:CDS:1</fullName>
    </submittedName>
</protein>
<dbReference type="OrthoDB" id="2435473at2759"/>
<dbReference type="EMBL" id="CAJVPZ010023386">
    <property type="protein sequence ID" value="CAG8715316.1"/>
    <property type="molecule type" value="Genomic_DNA"/>
</dbReference>
<sequence>MGELIAKNKSLRNEAAKYSSELGRATNFEFGDHDSNNINQLLNDIKQLKNDLEYFCTLRKSYTEINEESMKMLAKQYGCSSEFSVKTFNRNLFQGLLQRHIIEFILNSAEEYLKFEEGDDSEHFEAKIISAETKLHYCANSISKYRVGTDKVSSAIPTKLRQSVYILLSNRGFSQINHMDKVEHPFIANLTKKIINKMNNIRTMKDSVKNKEIESMTTEIIRRIIVIFLFRFKVQEPAVQSHWFQCGNKIEPEFMDVPLSDEDLKNASVDACSFPLIATNLDKKDYKVILKASIVKANVVKEAYSSGGSYGVYT</sequence>
<organism evidence="1 2">
    <name type="scientific">Racocetra fulgida</name>
    <dbReference type="NCBI Taxonomy" id="60492"/>
    <lineage>
        <taxon>Eukaryota</taxon>
        <taxon>Fungi</taxon>
        <taxon>Fungi incertae sedis</taxon>
        <taxon>Mucoromycota</taxon>
        <taxon>Glomeromycotina</taxon>
        <taxon>Glomeromycetes</taxon>
        <taxon>Diversisporales</taxon>
        <taxon>Gigasporaceae</taxon>
        <taxon>Racocetra</taxon>
    </lineage>
</organism>